<protein>
    <submittedName>
        <fullName evidence="1">Uncharacterized protein</fullName>
    </submittedName>
</protein>
<sequence>MHKHVYTAADGTLSGHEVLRCRGRAASPHQQTQSHSVVTQIYPTTPLLGQQRHLGKGGQLASPEGSVDGLVCEWRGCDDCGRTTLNDCSGCPTWEEDAPISCFTQEERAQEAVQPGPGAELGWPSAPYLPQARPPSLHAEFWKHQGSP</sequence>
<evidence type="ECO:0000313" key="2">
    <source>
        <dbReference type="Proteomes" id="UP000011518"/>
    </source>
</evidence>
<name>L9L6N6_TUPCH</name>
<reference evidence="2" key="1">
    <citation type="submission" date="2012-07" db="EMBL/GenBank/DDBJ databases">
        <title>Genome of the Chinese tree shrew, a rising model animal genetically related to primates.</title>
        <authorList>
            <person name="Zhang G."/>
            <person name="Fan Y."/>
            <person name="Yao Y."/>
            <person name="Huang Z."/>
        </authorList>
    </citation>
    <scope>NUCLEOTIDE SEQUENCE [LARGE SCALE GENOMIC DNA]</scope>
</reference>
<proteinExistence type="predicted"/>
<evidence type="ECO:0000313" key="1">
    <source>
        <dbReference type="EMBL" id="ELW70765.1"/>
    </source>
</evidence>
<accession>L9L6N6</accession>
<dbReference type="EMBL" id="KB320485">
    <property type="protein sequence ID" value="ELW70765.1"/>
    <property type="molecule type" value="Genomic_DNA"/>
</dbReference>
<reference evidence="2" key="2">
    <citation type="journal article" date="2013" name="Nat. Commun.">
        <title>Genome of the Chinese tree shrew.</title>
        <authorList>
            <person name="Fan Y."/>
            <person name="Huang Z.Y."/>
            <person name="Cao C.C."/>
            <person name="Chen C.S."/>
            <person name="Chen Y.X."/>
            <person name="Fan D.D."/>
            <person name="He J."/>
            <person name="Hou H.L."/>
            <person name="Hu L."/>
            <person name="Hu X.T."/>
            <person name="Jiang X.T."/>
            <person name="Lai R."/>
            <person name="Lang Y.S."/>
            <person name="Liang B."/>
            <person name="Liao S.G."/>
            <person name="Mu D."/>
            <person name="Ma Y.Y."/>
            <person name="Niu Y.Y."/>
            <person name="Sun X.Q."/>
            <person name="Xia J.Q."/>
            <person name="Xiao J."/>
            <person name="Xiong Z.Q."/>
            <person name="Xu L."/>
            <person name="Yang L."/>
            <person name="Zhang Y."/>
            <person name="Zhao W."/>
            <person name="Zhao X.D."/>
            <person name="Zheng Y.T."/>
            <person name="Zhou J.M."/>
            <person name="Zhu Y.B."/>
            <person name="Zhang G.J."/>
            <person name="Wang J."/>
            <person name="Yao Y.G."/>
        </authorList>
    </citation>
    <scope>NUCLEOTIDE SEQUENCE [LARGE SCALE GENOMIC DNA]</scope>
</reference>
<keyword evidence="2" id="KW-1185">Reference proteome</keyword>
<dbReference type="Proteomes" id="UP000011518">
    <property type="component" value="Unassembled WGS sequence"/>
</dbReference>
<organism evidence="1 2">
    <name type="scientific">Tupaia chinensis</name>
    <name type="common">Chinese tree shrew</name>
    <name type="synonym">Tupaia belangeri chinensis</name>
    <dbReference type="NCBI Taxonomy" id="246437"/>
    <lineage>
        <taxon>Eukaryota</taxon>
        <taxon>Metazoa</taxon>
        <taxon>Chordata</taxon>
        <taxon>Craniata</taxon>
        <taxon>Vertebrata</taxon>
        <taxon>Euteleostomi</taxon>
        <taxon>Mammalia</taxon>
        <taxon>Eutheria</taxon>
        <taxon>Euarchontoglires</taxon>
        <taxon>Scandentia</taxon>
        <taxon>Tupaiidae</taxon>
        <taxon>Tupaia</taxon>
    </lineage>
</organism>
<dbReference type="InParanoid" id="L9L6N6"/>
<dbReference type="AlphaFoldDB" id="L9L6N6"/>
<gene>
    <name evidence="1" type="ORF">TREES_T100011555</name>
</gene>